<dbReference type="eggNOG" id="ENOG502Z8HZ">
    <property type="taxonomic scope" value="Bacteria"/>
</dbReference>
<dbReference type="EMBL" id="JMPJ01000028">
    <property type="protein sequence ID" value="KFC84371.1"/>
    <property type="molecule type" value="Genomic_DNA"/>
</dbReference>
<organism evidence="2 3">
    <name type="scientific">Ewingella americana (strain ATCC 33852 / DSM 4580 / CCUG 14506 / JCM 5911 / LMG 7869 / NCTC 12157 / CDC 1468-78)</name>
    <dbReference type="NCBI Taxonomy" id="910964"/>
    <lineage>
        <taxon>Bacteria</taxon>
        <taxon>Pseudomonadati</taxon>
        <taxon>Pseudomonadota</taxon>
        <taxon>Gammaproteobacteria</taxon>
        <taxon>Enterobacterales</taxon>
        <taxon>Yersiniaceae</taxon>
        <taxon>Ewingella</taxon>
    </lineage>
</organism>
<evidence type="ECO:0000313" key="3">
    <source>
        <dbReference type="Proteomes" id="UP000028640"/>
    </source>
</evidence>
<dbReference type="AlphaFoldDB" id="A0A085GKX6"/>
<feature type="domain" description="Suppressor of fused-like" evidence="1">
    <location>
        <begin position="204"/>
        <end position="363"/>
    </location>
</feature>
<proteinExistence type="predicted"/>
<accession>A0A085GKX6</accession>
<evidence type="ECO:0000313" key="2">
    <source>
        <dbReference type="EMBL" id="KFC84371.1"/>
    </source>
</evidence>
<dbReference type="InterPro" id="IPR020941">
    <property type="entry name" value="SUFU-like_domain"/>
</dbReference>
<evidence type="ECO:0000259" key="1">
    <source>
        <dbReference type="Pfam" id="PF05076"/>
    </source>
</evidence>
<sequence length="369" mass="41936">MRQSDILVEVSNDKQTLTALVEQDDRVAYLYIYAREDLRDRFPRMRACWIRNLTPAPQHDDHAAMESGKAPMLAAQYCRNLEAEAPLDPAHIQILWNESDDGAALWYQGLLLAVIPGWSLYIDHSVCYSAGCIKQNPLTFPLGSASTNTQYELADKTRQFWRDWQQEDHNPWPKIQRKFLASYEERFGPSVKYYGIDQGNWPPMAISQHEDEENYYFFTLGMSIRPMPQIDIIFNDEAREHRRIELAFAVGKEYVTEENAVQMASALSGYAQLPWTTLSWLGEGHTLISPMAPLGYEGHVVSSALCSPSSKMTLPDSYGDPVNQFWISPIFTAEREFALSRPNGGYDLVAAMIEQGARHVFAPRSPVMG</sequence>
<gene>
    <name evidence="2" type="ORF">GEAM_0883</name>
</gene>
<comment type="caution">
    <text evidence="2">The sequence shown here is derived from an EMBL/GenBank/DDBJ whole genome shotgun (WGS) entry which is preliminary data.</text>
</comment>
<dbReference type="OrthoDB" id="333049at2"/>
<dbReference type="GeneID" id="78379225"/>
<dbReference type="RefSeq" id="WP_034788754.1">
    <property type="nucleotide sequence ID" value="NZ_JMPJ01000028.1"/>
</dbReference>
<keyword evidence="3" id="KW-1185">Reference proteome</keyword>
<protein>
    <recommendedName>
        <fullName evidence="1">Suppressor of fused-like domain-containing protein</fullName>
    </recommendedName>
</protein>
<name>A0A085GKX6_EWIA3</name>
<dbReference type="Proteomes" id="UP000028640">
    <property type="component" value="Unassembled WGS sequence"/>
</dbReference>
<reference evidence="2 3" key="1">
    <citation type="submission" date="2014-05" db="EMBL/GenBank/DDBJ databases">
        <title>ATOL: Assembling a taxonomically balanced genome-scale reconstruction of the evolutionary history of the Enterobacteriaceae.</title>
        <authorList>
            <person name="Plunkett G.III."/>
            <person name="Neeno-Eckwall E.C."/>
            <person name="Glasner J.D."/>
            <person name="Perna N.T."/>
        </authorList>
    </citation>
    <scope>NUCLEOTIDE SEQUENCE [LARGE SCALE GENOMIC DNA]</scope>
    <source>
        <strain evidence="2 3">ATCC 33852</strain>
    </source>
</reference>
<dbReference type="Pfam" id="PF05076">
    <property type="entry name" value="SUFU"/>
    <property type="match status" value="1"/>
</dbReference>
<dbReference type="STRING" id="910964.GEAM_0883"/>